<gene>
    <name evidence="1" type="ORF">NIES37_59010</name>
</gene>
<accession>A0A1Z4N838</accession>
<sequence length="131" mass="14961">MARKQRTSRILEKAQFRVTRIKVFDPNITFDDNCNLQNLTQLIQQFQTMLNEYNDAMAVIDSSRTRLDEIEKSLSLISDKMLVGVGLKYGKDSSEYELAGGVKESDRIRKSRLTRLKNSAEKNANDNVVTA</sequence>
<reference evidence="1 2" key="1">
    <citation type="submission" date="2017-06" db="EMBL/GenBank/DDBJ databases">
        <title>Genome sequencing of cyanobaciteial culture collection at National Institute for Environmental Studies (NIES).</title>
        <authorList>
            <person name="Hirose Y."/>
            <person name="Shimura Y."/>
            <person name="Fujisawa T."/>
            <person name="Nakamura Y."/>
            <person name="Kawachi M."/>
        </authorList>
    </citation>
    <scope>NUCLEOTIDE SEQUENCE [LARGE SCALE GENOMIC DNA]</scope>
    <source>
        <strain evidence="1 2">NIES-37</strain>
    </source>
</reference>
<proteinExistence type="predicted"/>
<evidence type="ECO:0000313" key="1">
    <source>
        <dbReference type="EMBL" id="BAZ01894.1"/>
    </source>
</evidence>
<keyword evidence="2" id="KW-1185">Reference proteome</keyword>
<dbReference type="RefSeq" id="WP_096581746.1">
    <property type="nucleotide sequence ID" value="NZ_CAWNJS010000001.1"/>
</dbReference>
<dbReference type="KEGG" id="ttq:NIES37_59010"/>
<protein>
    <recommendedName>
        <fullName evidence="3">ATPase involved in DNA repair</fullName>
    </recommendedName>
</protein>
<evidence type="ECO:0008006" key="3">
    <source>
        <dbReference type="Google" id="ProtNLM"/>
    </source>
</evidence>
<dbReference type="Proteomes" id="UP000218785">
    <property type="component" value="Chromosome"/>
</dbReference>
<dbReference type="AlphaFoldDB" id="A0A1Z4N838"/>
<dbReference type="EMBL" id="AP018248">
    <property type="protein sequence ID" value="BAZ01894.1"/>
    <property type="molecule type" value="Genomic_DNA"/>
</dbReference>
<organism evidence="1 2">
    <name type="scientific">Tolypothrix tenuis PCC 7101</name>
    <dbReference type="NCBI Taxonomy" id="231146"/>
    <lineage>
        <taxon>Bacteria</taxon>
        <taxon>Bacillati</taxon>
        <taxon>Cyanobacteriota</taxon>
        <taxon>Cyanophyceae</taxon>
        <taxon>Nostocales</taxon>
        <taxon>Tolypothrichaceae</taxon>
        <taxon>Tolypothrix</taxon>
    </lineage>
</organism>
<evidence type="ECO:0000313" key="2">
    <source>
        <dbReference type="Proteomes" id="UP000218785"/>
    </source>
</evidence>
<name>A0A1Z4N838_9CYAN</name>